<evidence type="ECO:0000313" key="5">
    <source>
        <dbReference type="Proteomes" id="UP000193834"/>
    </source>
</evidence>
<feature type="chain" id="PRO_5038815593" evidence="2">
    <location>
        <begin position="20"/>
        <end position="415"/>
    </location>
</feature>
<dbReference type="PANTHER" id="PTHR37507">
    <property type="entry name" value="SPORULATION PROTEIN YDCC"/>
    <property type="match status" value="1"/>
</dbReference>
<dbReference type="SUPFAM" id="SSF89392">
    <property type="entry name" value="Prokaryotic lipoproteins and lipoprotein localization factors"/>
    <property type="match status" value="1"/>
</dbReference>
<dbReference type="InterPro" id="IPR052944">
    <property type="entry name" value="Sporulation_related"/>
</dbReference>
<dbReference type="AlphaFoldDB" id="A0A1X7K7Q7"/>
<organism evidence="4 5">
    <name type="scientific">Paenibacillus aquistagni</name>
    <dbReference type="NCBI Taxonomy" id="1852522"/>
    <lineage>
        <taxon>Bacteria</taxon>
        <taxon>Bacillati</taxon>
        <taxon>Bacillota</taxon>
        <taxon>Bacilli</taxon>
        <taxon>Bacillales</taxon>
        <taxon>Paenibacillaceae</taxon>
        <taxon>Paenibacillus</taxon>
    </lineage>
</organism>
<dbReference type="STRING" id="1852522.SAMN06295960_2103"/>
<dbReference type="OrthoDB" id="9785380at2"/>
<evidence type="ECO:0000259" key="3">
    <source>
        <dbReference type="Pfam" id="PF14285"/>
    </source>
</evidence>
<dbReference type="EMBL" id="FXAZ01000002">
    <property type="protein sequence ID" value="SMG36364.1"/>
    <property type="molecule type" value="Genomic_DNA"/>
</dbReference>
<dbReference type="Proteomes" id="UP000193834">
    <property type="component" value="Unassembled WGS sequence"/>
</dbReference>
<evidence type="ECO:0000256" key="2">
    <source>
        <dbReference type="SAM" id="SignalP"/>
    </source>
</evidence>
<dbReference type="RefSeq" id="WP_085494309.1">
    <property type="nucleotide sequence ID" value="NZ_FXAZ01000002.1"/>
</dbReference>
<evidence type="ECO:0000256" key="1">
    <source>
        <dbReference type="SAM" id="MobiDB-lite"/>
    </source>
</evidence>
<dbReference type="Gene3D" id="2.50.20.10">
    <property type="entry name" value="Lipoprotein localisation LolA/LolB/LppX"/>
    <property type="match status" value="1"/>
</dbReference>
<feature type="domain" description="DUF4367" evidence="3">
    <location>
        <begin position="310"/>
        <end position="409"/>
    </location>
</feature>
<gene>
    <name evidence="4" type="ORF">SAMN06295960_2103</name>
</gene>
<accession>A0A1X7K7Q7</accession>
<dbReference type="PROSITE" id="PS51257">
    <property type="entry name" value="PROKAR_LIPOPROTEIN"/>
    <property type="match status" value="1"/>
</dbReference>
<keyword evidence="4" id="KW-0449">Lipoprotein</keyword>
<dbReference type="Pfam" id="PF14285">
    <property type="entry name" value="DUF4367"/>
    <property type="match status" value="1"/>
</dbReference>
<proteinExistence type="predicted"/>
<dbReference type="InterPro" id="IPR025377">
    <property type="entry name" value="DUF4367"/>
</dbReference>
<dbReference type="PANTHER" id="PTHR37507:SF2">
    <property type="entry name" value="SPORULATION PROTEIN YDCC"/>
    <property type="match status" value="1"/>
</dbReference>
<dbReference type="InterPro" id="IPR029046">
    <property type="entry name" value="LolA/LolB/LppX"/>
</dbReference>
<keyword evidence="5" id="KW-1185">Reference proteome</keyword>
<protein>
    <submittedName>
        <fullName evidence="4">Outer membrane lipoprotein-sorting protein</fullName>
    </submittedName>
</protein>
<reference evidence="4 5" key="1">
    <citation type="submission" date="2017-04" db="EMBL/GenBank/DDBJ databases">
        <authorList>
            <person name="Afonso C.L."/>
            <person name="Miller P.J."/>
            <person name="Scott M.A."/>
            <person name="Spackman E."/>
            <person name="Goraichik I."/>
            <person name="Dimitrov K.M."/>
            <person name="Suarez D.L."/>
            <person name="Swayne D.E."/>
        </authorList>
    </citation>
    <scope>NUCLEOTIDE SEQUENCE [LARGE SCALE GENOMIC DNA]</scope>
    <source>
        <strain evidence="4 5">11</strain>
    </source>
</reference>
<feature type="compositionally biased region" description="Basic and acidic residues" evidence="1">
    <location>
        <begin position="225"/>
        <end position="258"/>
    </location>
</feature>
<evidence type="ECO:0000313" key="4">
    <source>
        <dbReference type="EMBL" id="SMG36364.1"/>
    </source>
</evidence>
<feature type="signal peptide" evidence="2">
    <location>
        <begin position="1"/>
        <end position="19"/>
    </location>
</feature>
<name>A0A1X7K7Q7_9BACL</name>
<sequence>MRRITWVLAMMMSVMLLLAACGQKDASAVVKDLDHKMSKLQSYEGIGTMTLYSGQQPLEYQVEVRYQDPSYYRIQLTNTKKDIKQIVLRNDEGVFVLTPSLKKSFRFQSDWPDNQGQVYLYQTLIHSILQDNSRQFLTEGDSYVFEVAANYQTDALVKQKIWLDKGDYKPQQVQVTDSEARVVVEMKFTQFEFNKKFDKDAFDMQANMTASANIDPTPLQEDADEAVKDEKSKTPSKEEQDSEDNDKKDNDKGSKDTQGEPDAATSTEPTDESTTEPTVGDELAPGQDEEATQEAVTDDLGSSAGPFGIIKPSYDPEGVSLKDEQEVNSDNHAVMLRYTGTYNYTIMESHQKDMEVGVVPGEYIDLGFTAGVLTGETQKTLTWMDEGIKYQIASADLPTEEMVKIAQSMVDQPGK</sequence>
<feature type="region of interest" description="Disordered" evidence="1">
    <location>
        <begin position="210"/>
        <end position="317"/>
    </location>
</feature>
<keyword evidence="2" id="KW-0732">Signal</keyword>